<dbReference type="InterPro" id="IPR036047">
    <property type="entry name" value="F-box-like_dom_sf"/>
</dbReference>
<dbReference type="SUPFAM" id="SSF81383">
    <property type="entry name" value="F-box domain"/>
    <property type="match status" value="1"/>
</dbReference>
<dbReference type="RefSeq" id="XP_013330799.1">
    <property type="nucleotide sequence ID" value="XM_013475345.1"/>
</dbReference>
<evidence type="ECO:0000259" key="2">
    <source>
        <dbReference type="PROSITE" id="PS50097"/>
    </source>
</evidence>
<dbReference type="InterPro" id="IPR011333">
    <property type="entry name" value="SKP1/BTB/POZ_sf"/>
</dbReference>
<evidence type="ECO:0000256" key="1">
    <source>
        <dbReference type="SAM" id="MobiDB-lite"/>
    </source>
</evidence>
<feature type="compositionally biased region" description="Basic and acidic residues" evidence="1">
    <location>
        <begin position="470"/>
        <end position="483"/>
    </location>
</feature>
<dbReference type="InterPro" id="IPR000210">
    <property type="entry name" value="BTB/POZ_dom"/>
</dbReference>
<feature type="compositionally biased region" description="Low complexity" evidence="1">
    <location>
        <begin position="433"/>
        <end position="443"/>
    </location>
</feature>
<gene>
    <name evidence="4" type="ORF">T310_1726</name>
</gene>
<feature type="domain" description="BTB" evidence="2">
    <location>
        <begin position="216"/>
        <end position="292"/>
    </location>
</feature>
<feature type="domain" description="F-box" evidence="3">
    <location>
        <begin position="18"/>
        <end position="70"/>
    </location>
</feature>
<reference evidence="4 5" key="1">
    <citation type="submission" date="2015-04" db="EMBL/GenBank/DDBJ databases">
        <authorList>
            <person name="Heijne W.H."/>
            <person name="Fedorova N.D."/>
            <person name="Nierman W.C."/>
            <person name="Vollebregt A.W."/>
            <person name="Zhao Z."/>
            <person name="Wu L."/>
            <person name="Kumar M."/>
            <person name="Stam H."/>
            <person name="van den Berg M.A."/>
            <person name="Pel H.J."/>
        </authorList>
    </citation>
    <scope>NUCLEOTIDE SEQUENCE [LARGE SCALE GENOMIC DNA]</scope>
    <source>
        <strain evidence="4 5">CBS 393.64</strain>
    </source>
</reference>
<dbReference type="PANTHER" id="PTHR47843">
    <property type="entry name" value="BTB DOMAIN-CONTAINING PROTEIN-RELATED"/>
    <property type="match status" value="1"/>
</dbReference>
<dbReference type="Gene3D" id="3.30.710.10">
    <property type="entry name" value="Potassium Channel Kv1.1, Chain A"/>
    <property type="match status" value="1"/>
</dbReference>
<dbReference type="PROSITE" id="PS50097">
    <property type="entry name" value="BTB"/>
    <property type="match status" value="1"/>
</dbReference>
<accession>A0A0F4Z103</accession>
<dbReference type="PANTHER" id="PTHR47843:SF2">
    <property type="entry name" value="BTB DOMAIN-CONTAINING PROTEIN"/>
    <property type="match status" value="1"/>
</dbReference>
<dbReference type="Proteomes" id="UP000053958">
    <property type="component" value="Unassembled WGS sequence"/>
</dbReference>
<protein>
    <submittedName>
        <fullName evidence="4">F-box domain protein</fullName>
    </submittedName>
</protein>
<dbReference type="SUPFAM" id="SSF54695">
    <property type="entry name" value="POZ domain"/>
    <property type="match status" value="1"/>
</dbReference>
<dbReference type="PROSITE" id="PS50181">
    <property type="entry name" value="FBOX"/>
    <property type="match status" value="1"/>
</dbReference>
<organism evidence="4 5">
    <name type="scientific">Rasamsonia emersonii (strain ATCC 16479 / CBS 393.64 / IMI 116815)</name>
    <dbReference type="NCBI Taxonomy" id="1408163"/>
    <lineage>
        <taxon>Eukaryota</taxon>
        <taxon>Fungi</taxon>
        <taxon>Dikarya</taxon>
        <taxon>Ascomycota</taxon>
        <taxon>Pezizomycotina</taxon>
        <taxon>Eurotiomycetes</taxon>
        <taxon>Eurotiomycetidae</taxon>
        <taxon>Eurotiales</taxon>
        <taxon>Trichocomaceae</taxon>
        <taxon>Rasamsonia</taxon>
    </lineage>
</organism>
<evidence type="ECO:0000259" key="3">
    <source>
        <dbReference type="PROSITE" id="PS50181"/>
    </source>
</evidence>
<dbReference type="AlphaFoldDB" id="A0A0F4Z103"/>
<evidence type="ECO:0000313" key="5">
    <source>
        <dbReference type="Proteomes" id="UP000053958"/>
    </source>
</evidence>
<sequence length="483" mass="54579">MSDTQAPKENGIAPGVAVDSLMRLPTELHLHIASYLPYPDALALKHTCRHFYSLVYTGVHLKVDWLVERYEKKLECPMEKCSFRTDEAFCNWRIRRIMERRRRHLECRPGRGGCLVIEGRSCHRGMVPVWLKREGRIKLLGSWAFWRHEGSHIIGESASYHVTDSHICLSAGHRPAFSLLHAALEPSCQSRPFVMQTVKMNDLLSRASSYFEGPIVTFVVGDGDSRRFCIHRRLVSSSSVIFEDLVNSVSFEDLVKDFRPNYSPEIRLRDVCPSVFAIFAHWLYKGQFPDVEEDASTPSLLSLYLQAFVFGDAYSVLPFKQWSSDKIKKQLSNPGLPAKKFVRELFSYGEVTKPLQEVLVEAVTLQIHDRTIPQESDAVEWLKNTRHEIPKFSMDVAESLTRRILGSPSAVNAQDNGSNSGLLTLCSEDTVSEQTVSTSTVDVPMAKRGTKRTADDMESGSSSGTKVKKEKCLDQSDSESEKK</sequence>
<comment type="caution">
    <text evidence="4">The sequence shown here is derived from an EMBL/GenBank/DDBJ whole genome shotgun (WGS) entry which is preliminary data.</text>
</comment>
<dbReference type="InterPro" id="IPR001810">
    <property type="entry name" value="F-box_dom"/>
</dbReference>
<dbReference type="OrthoDB" id="5281164at2759"/>
<dbReference type="GeneID" id="25314077"/>
<dbReference type="STRING" id="1408163.A0A0F4Z103"/>
<proteinExistence type="predicted"/>
<dbReference type="SMART" id="SM00256">
    <property type="entry name" value="FBOX"/>
    <property type="match status" value="1"/>
</dbReference>
<feature type="region of interest" description="Disordered" evidence="1">
    <location>
        <begin position="433"/>
        <end position="483"/>
    </location>
</feature>
<evidence type="ECO:0000313" key="4">
    <source>
        <dbReference type="EMBL" id="KKA24187.1"/>
    </source>
</evidence>
<keyword evidence="5" id="KW-1185">Reference proteome</keyword>
<dbReference type="Pfam" id="PF00651">
    <property type="entry name" value="BTB"/>
    <property type="match status" value="1"/>
</dbReference>
<dbReference type="Pfam" id="PF12937">
    <property type="entry name" value="F-box-like"/>
    <property type="match status" value="1"/>
</dbReference>
<name>A0A0F4Z103_RASE3</name>
<dbReference type="Gene3D" id="1.20.1280.50">
    <property type="match status" value="1"/>
</dbReference>
<dbReference type="EMBL" id="LASV01000072">
    <property type="protein sequence ID" value="KKA24187.1"/>
    <property type="molecule type" value="Genomic_DNA"/>
</dbReference>